<dbReference type="PRINTS" id="PR00996">
    <property type="entry name" value="CHERMTFRASE"/>
</dbReference>
<feature type="domain" description="CheR-type methyltransferase" evidence="2">
    <location>
        <begin position="85"/>
        <end position="313"/>
    </location>
</feature>
<feature type="region of interest" description="Disordered" evidence="1">
    <location>
        <begin position="59"/>
        <end position="80"/>
    </location>
</feature>
<dbReference type="Proteomes" id="UP001320876">
    <property type="component" value="Unassembled WGS sequence"/>
</dbReference>
<dbReference type="SUPFAM" id="SSF53335">
    <property type="entry name" value="S-adenosyl-L-methionine-dependent methyltransferases"/>
    <property type="match status" value="1"/>
</dbReference>
<evidence type="ECO:0000313" key="4">
    <source>
        <dbReference type="Proteomes" id="UP001320876"/>
    </source>
</evidence>
<gene>
    <name evidence="3" type="ORF">OKA05_11080</name>
</gene>
<evidence type="ECO:0000256" key="1">
    <source>
        <dbReference type="SAM" id="MobiDB-lite"/>
    </source>
</evidence>
<dbReference type="Pfam" id="PF01739">
    <property type="entry name" value="CheR"/>
    <property type="match status" value="1"/>
</dbReference>
<sequence>MESADLGHPLISHLPIPRSRLGATEGEEIGKRPDSQINVLSDARFRHVYFRGLNPVGSKRKNDAIRPPQPPALTGPQSPKDADTRFLRRILAQAGLSPALYRAAPLVRRLPACLRALRVECSAAAERLLAANPALVSKALESLLIGTTELFRDPAIFTQLEHHVLPQIVQRATPPRIWSAACSDGAELYSVAMLVAKLGGLDGSHLLGSDCRPEAIERAKRGVYPPGERALPAATARHWQVLSDDRIAMSHEMRQAVKWEQADLLAPRALGTWDLILCRNLAIYLEPIAADRLWMRLADALAPDGFLVVGKAEKPRLSCLRRIAPSIYCKCTRLQPSS</sequence>
<dbReference type="PROSITE" id="PS50123">
    <property type="entry name" value="CHER"/>
    <property type="match status" value="1"/>
</dbReference>
<dbReference type="Gene3D" id="3.40.50.150">
    <property type="entry name" value="Vaccinia Virus protein VP39"/>
    <property type="match status" value="1"/>
</dbReference>
<protein>
    <recommendedName>
        <fullName evidence="2">CheR-type methyltransferase domain-containing protein</fullName>
    </recommendedName>
</protein>
<evidence type="ECO:0000259" key="2">
    <source>
        <dbReference type="PROSITE" id="PS50123"/>
    </source>
</evidence>
<dbReference type="InterPro" id="IPR022642">
    <property type="entry name" value="CheR_C"/>
</dbReference>
<dbReference type="InterPro" id="IPR050903">
    <property type="entry name" value="Bact_Chemotaxis_MeTrfase"/>
</dbReference>
<dbReference type="PANTHER" id="PTHR24422">
    <property type="entry name" value="CHEMOTAXIS PROTEIN METHYLTRANSFERASE"/>
    <property type="match status" value="1"/>
</dbReference>
<dbReference type="EMBL" id="JAPDDT010000004">
    <property type="protein sequence ID" value="MCW1923097.1"/>
    <property type="molecule type" value="Genomic_DNA"/>
</dbReference>
<reference evidence="3 4" key="1">
    <citation type="submission" date="2022-10" db="EMBL/GenBank/DDBJ databases">
        <title>Luteolibacter arcticus strain CCTCC AB 2014275, whole genome shotgun sequencing project.</title>
        <authorList>
            <person name="Zhao G."/>
            <person name="Shen L."/>
        </authorList>
    </citation>
    <scope>NUCLEOTIDE SEQUENCE [LARGE SCALE GENOMIC DNA]</scope>
    <source>
        <strain evidence="3 4">CCTCC AB 2014275</strain>
    </source>
</reference>
<dbReference type="InterPro" id="IPR029063">
    <property type="entry name" value="SAM-dependent_MTases_sf"/>
</dbReference>
<dbReference type="PANTHER" id="PTHR24422:SF27">
    <property type="entry name" value="PROTEIN-GLUTAMATE O-METHYLTRANSFERASE"/>
    <property type="match status" value="1"/>
</dbReference>
<comment type="caution">
    <text evidence="3">The sequence shown here is derived from an EMBL/GenBank/DDBJ whole genome shotgun (WGS) entry which is preliminary data.</text>
</comment>
<organism evidence="3 4">
    <name type="scientific">Luteolibacter arcticus</name>
    <dbReference type="NCBI Taxonomy" id="1581411"/>
    <lineage>
        <taxon>Bacteria</taxon>
        <taxon>Pseudomonadati</taxon>
        <taxon>Verrucomicrobiota</taxon>
        <taxon>Verrucomicrobiia</taxon>
        <taxon>Verrucomicrobiales</taxon>
        <taxon>Verrucomicrobiaceae</taxon>
        <taxon>Luteolibacter</taxon>
    </lineage>
</organism>
<name>A0ABT3GHV9_9BACT</name>
<dbReference type="RefSeq" id="WP_264487206.1">
    <property type="nucleotide sequence ID" value="NZ_JAPDDT010000004.1"/>
</dbReference>
<proteinExistence type="predicted"/>
<dbReference type="SMART" id="SM00138">
    <property type="entry name" value="MeTrc"/>
    <property type="match status" value="1"/>
</dbReference>
<keyword evidence="4" id="KW-1185">Reference proteome</keyword>
<dbReference type="InterPro" id="IPR000780">
    <property type="entry name" value="CheR_MeTrfase"/>
</dbReference>
<accession>A0ABT3GHV9</accession>
<evidence type="ECO:0000313" key="3">
    <source>
        <dbReference type="EMBL" id="MCW1923097.1"/>
    </source>
</evidence>